<dbReference type="Proteomes" id="UP000663207">
    <property type="component" value="Chromosome"/>
</dbReference>
<dbReference type="Pfam" id="PF07963">
    <property type="entry name" value="N_methyl"/>
    <property type="match status" value="1"/>
</dbReference>
<organism evidence="2 3">
    <name type="scientific">Shewanella sedimentimangrovi</name>
    <dbReference type="NCBI Taxonomy" id="2814293"/>
    <lineage>
        <taxon>Bacteria</taxon>
        <taxon>Pseudomonadati</taxon>
        <taxon>Pseudomonadota</taxon>
        <taxon>Gammaproteobacteria</taxon>
        <taxon>Alteromonadales</taxon>
        <taxon>Shewanellaceae</taxon>
        <taxon>Shewanella</taxon>
    </lineage>
</organism>
<dbReference type="PROSITE" id="PS00409">
    <property type="entry name" value="PROKAR_NTER_METHYL"/>
    <property type="match status" value="1"/>
</dbReference>
<proteinExistence type="predicted"/>
<dbReference type="SUPFAM" id="SSF54523">
    <property type="entry name" value="Pili subunits"/>
    <property type="match status" value="1"/>
</dbReference>
<evidence type="ECO:0000313" key="3">
    <source>
        <dbReference type="Proteomes" id="UP000663207"/>
    </source>
</evidence>
<keyword evidence="1" id="KW-0472">Membrane</keyword>
<protein>
    <submittedName>
        <fullName evidence="2">Type II secretion system protein</fullName>
    </submittedName>
</protein>
<evidence type="ECO:0000313" key="2">
    <source>
        <dbReference type="EMBL" id="QSX36853.1"/>
    </source>
</evidence>
<dbReference type="EMBL" id="CP071502">
    <property type="protein sequence ID" value="QSX36853.1"/>
    <property type="molecule type" value="Genomic_DNA"/>
</dbReference>
<dbReference type="NCBIfam" id="TIGR02532">
    <property type="entry name" value="IV_pilin_GFxxxE"/>
    <property type="match status" value="1"/>
</dbReference>
<sequence>MFGSHFFYRRHRQGFTLIELVTTILLIGILAVVALPRLLGKSDYSDHGLRSELISRLRQAQLMALNNTDQCVRIQVLSGSGYRQQRFDGRSGALCSGTEQWSSDWQSLQGDTTLTLVAGGSDTFNLDFDALGRLPGSGCNGPCLQTGALQIGISREGYIYAL</sequence>
<keyword evidence="1" id="KW-0812">Transmembrane</keyword>
<keyword evidence="1" id="KW-1133">Transmembrane helix</keyword>
<dbReference type="Gene3D" id="3.30.700.10">
    <property type="entry name" value="Glycoprotein, Type 4 Pilin"/>
    <property type="match status" value="1"/>
</dbReference>
<dbReference type="InterPro" id="IPR012902">
    <property type="entry name" value="N_methyl_site"/>
</dbReference>
<evidence type="ECO:0000256" key="1">
    <source>
        <dbReference type="SAM" id="Phobius"/>
    </source>
</evidence>
<dbReference type="RefSeq" id="WP_207380165.1">
    <property type="nucleotide sequence ID" value="NZ_CP071502.1"/>
</dbReference>
<name>A0ABX7R185_9GAMM</name>
<reference evidence="2 3" key="1">
    <citation type="submission" date="2021-03" db="EMBL/GenBank/DDBJ databases">
        <title>Novel species identification of genus Shewanella.</title>
        <authorList>
            <person name="Liu G."/>
            <person name="Zhang Q."/>
        </authorList>
    </citation>
    <scope>NUCLEOTIDE SEQUENCE [LARGE SCALE GENOMIC DNA]</scope>
    <source>
        <strain evidence="2 3">FJAT-52962</strain>
    </source>
</reference>
<accession>A0ABX7R185</accession>
<gene>
    <name evidence="2" type="ORF">JYB85_16525</name>
</gene>
<keyword evidence="3" id="KW-1185">Reference proteome</keyword>
<dbReference type="InterPro" id="IPR045584">
    <property type="entry name" value="Pilin-like"/>
</dbReference>
<feature type="transmembrane region" description="Helical" evidence="1">
    <location>
        <begin position="20"/>
        <end position="40"/>
    </location>
</feature>